<evidence type="ECO:0000313" key="2">
    <source>
        <dbReference type="Proteomes" id="UP000198767"/>
    </source>
</evidence>
<dbReference type="EMBL" id="FMWG01000003">
    <property type="protein sequence ID" value="SCZ57102.1"/>
    <property type="molecule type" value="Genomic_DNA"/>
</dbReference>
<organism evidence="1 2">
    <name type="scientific">Epibacterium ulvae</name>
    <dbReference type="NCBI Taxonomy" id="1156985"/>
    <lineage>
        <taxon>Bacteria</taxon>
        <taxon>Pseudomonadati</taxon>
        <taxon>Pseudomonadota</taxon>
        <taxon>Alphaproteobacteria</taxon>
        <taxon>Rhodobacterales</taxon>
        <taxon>Roseobacteraceae</taxon>
        <taxon>Epibacterium</taxon>
    </lineage>
</organism>
<reference evidence="1 2" key="1">
    <citation type="submission" date="2016-10" db="EMBL/GenBank/DDBJ databases">
        <authorList>
            <person name="de Groot N.N."/>
        </authorList>
    </citation>
    <scope>NUCLEOTIDE SEQUENCE [LARGE SCALE GENOMIC DNA]</scope>
    <source>
        <strain evidence="1 2">U95</strain>
    </source>
</reference>
<name>A0A1G5Q604_9RHOB</name>
<evidence type="ECO:0000313" key="1">
    <source>
        <dbReference type="EMBL" id="SCZ57102.1"/>
    </source>
</evidence>
<accession>A0A1G5Q604</accession>
<protein>
    <submittedName>
        <fullName evidence="1">Uncharacterized protein</fullName>
    </submittedName>
</protein>
<dbReference type="Proteomes" id="UP000198767">
    <property type="component" value="Unassembled WGS sequence"/>
</dbReference>
<proteinExistence type="predicted"/>
<gene>
    <name evidence="1" type="ORF">SAMN04488118_10328</name>
</gene>
<dbReference type="AlphaFoldDB" id="A0A1G5Q604"/>
<keyword evidence="2" id="KW-1185">Reference proteome</keyword>
<sequence>MSATRPRAEVGVMRKVNGQTEERLDLNPDWVTADTALGNSENLVCLSTLVTATYSLSKGPKTSPPKI</sequence>